<dbReference type="SUPFAM" id="SSF46785">
    <property type="entry name" value="Winged helix' DNA-binding domain"/>
    <property type="match status" value="1"/>
</dbReference>
<sequence>MTDINEQVVDEWTSDTTARERVKEILEETTTYSKVSTIADRARVSEPTTRKYLNELVEEGIGTTEQEGRTTLYKRNQGRLVDRRIEELRATCSHQELVEGIQEMKESIAEFRETYDVESPEDLVIGLEPGDEGWSDVGEWQSTRRNLAIAKAAIQVDEAHRLAEAEV</sequence>
<evidence type="ECO:0000313" key="1">
    <source>
        <dbReference type="EMBL" id="TQQ79195.1"/>
    </source>
</evidence>
<organism evidence="1 2">
    <name type="scientific">Halonotius terrestris</name>
    <dbReference type="NCBI Taxonomy" id="2487750"/>
    <lineage>
        <taxon>Archaea</taxon>
        <taxon>Methanobacteriati</taxon>
        <taxon>Methanobacteriota</taxon>
        <taxon>Stenosarchaea group</taxon>
        <taxon>Halobacteria</taxon>
        <taxon>Halobacteriales</taxon>
        <taxon>Haloferacaceae</taxon>
        <taxon>Halonotius</taxon>
    </lineage>
</organism>
<dbReference type="OrthoDB" id="240032at2157"/>
<gene>
    <name evidence="1" type="ORF">EGH24_12455</name>
</gene>
<dbReference type="Pfam" id="PF24033">
    <property type="entry name" value="DUF7342"/>
    <property type="match status" value="1"/>
</dbReference>
<dbReference type="RefSeq" id="WP_142980464.1">
    <property type="nucleotide sequence ID" value="NZ_RKLU01000006.1"/>
</dbReference>
<dbReference type="InterPro" id="IPR011991">
    <property type="entry name" value="ArsR-like_HTH"/>
</dbReference>
<dbReference type="InterPro" id="IPR036390">
    <property type="entry name" value="WH_DNA-bd_sf"/>
</dbReference>
<protein>
    <submittedName>
        <fullName evidence="1">ArsR family transcriptional regulator</fullName>
    </submittedName>
</protein>
<evidence type="ECO:0000313" key="2">
    <source>
        <dbReference type="Proteomes" id="UP000705823"/>
    </source>
</evidence>
<dbReference type="InterPro" id="IPR036388">
    <property type="entry name" value="WH-like_DNA-bd_sf"/>
</dbReference>
<proteinExistence type="predicted"/>
<reference evidence="1" key="1">
    <citation type="submission" date="2019-02" db="EMBL/GenBank/DDBJ databases">
        <title>Halonotius sp. a new haloarchaeum isolated from saline soil.</title>
        <authorList>
            <person name="Duran-Viseras A."/>
            <person name="Sanchez-Porro C."/>
            <person name="Ventosa A."/>
        </authorList>
    </citation>
    <scope>NUCLEOTIDE SEQUENCE</scope>
    <source>
        <strain evidence="1">F15B</strain>
    </source>
</reference>
<name>A0A8J8TBY8_9EURY</name>
<dbReference type="AlphaFoldDB" id="A0A8J8TBY8"/>
<dbReference type="EMBL" id="RKLU01000006">
    <property type="protein sequence ID" value="TQQ79195.1"/>
    <property type="molecule type" value="Genomic_DNA"/>
</dbReference>
<comment type="caution">
    <text evidence="1">The sequence shown here is derived from an EMBL/GenBank/DDBJ whole genome shotgun (WGS) entry which is preliminary data.</text>
</comment>
<dbReference type="InterPro" id="IPR055766">
    <property type="entry name" value="DUF7342"/>
</dbReference>
<dbReference type="Gene3D" id="1.10.10.10">
    <property type="entry name" value="Winged helix-like DNA-binding domain superfamily/Winged helix DNA-binding domain"/>
    <property type="match status" value="1"/>
</dbReference>
<dbReference type="Proteomes" id="UP000705823">
    <property type="component" value="Unassembled WGS sequence"/>
</dbReference>
<keyword evidence="2" id="KW-1185">Reference proteome</keyword>
<accession>A0A8J8TBY8</accession>
<dbReference type="CDD" id="cd00090">
    <property type="entry name" value="HTH_ARSR"/>
    <property type="match status" value="1"/>
</dbReference>